<reference evidence="10 11" key="1">
    <citation type="submission" date="2020-03" db="EMBL/GenBank/DDBJ databases">
        <title>Dissostichus mawsoni Genome sequencing and assembly.</title>
        <authorList>
            <person name="Park H."/>
        </authorList>
    </citation>
    <scope>NUCLEOTIDE SEQUENCE [LARGE SCALE GENOMIC DNA]</scope>
    <source>
        <strain evidence="10">DM0001</strain>
        <tissue evidence="10">Muscle</tissue>
    </source>
</reference>
<comment type="similarity">
    <text evidence="2 9">Belongs to the Wnt family.</text>
</comment>
<dbReference type="GO" id="GO:0005125">
    <property type="term" value="F:cytokine activity"/>
    <property type="evidence" value="ECO:0007669"/>
    <property type="project" value="TreeGrafter"/>
</dbReference>
<keyword evidence="5" id="KW-0272">Extracellular matrix</keyword>
<keyword evidence="11" id="KW-1185">Reference proteome</keyword>
<comment type="caution">
    <text evidence="10">The sequence shown here is derived from an EMBL/GenBank/DDBJ whole genome shotgun (WGS) entry which is preliminary data.</text>
</comment>
<keyword evidence="3 9" id="KW-0217">Developmental protein</keyword>
<evidence type="ECO:0000313" key="11">
    <source>
        <dbReference type="Proteomes" id="UP000518266"/>
    </source>
</evidence>
<name>A0A7J5Z2H0_DISMA</name>
<keyword evidence="7" id="KW-1015">Disulfide bond</keyword>
<comment type="function">
    <text evidence="9">Ligand for members of the frizzled family of seven transmembrane receptors.</text>
</comment>
<dbReference type="GO" id="GO:0005615">
    <property type="term" value="C:extracellular space"/>
    <property type="evidence" value="ECO:0007669"/>
    <property type="project" value="TreeGrafter"/>
</dbReference>
<evidence type="ECO:0000256" key="1">
    <source>
        <dbReference type="ARBA" id="ARBA00004498"/>
    </source>
</evidence>
<evidence type="ECO:0000256" key="8">
    <source>
        <dbReference type="ARBA" id="ARBA00023288"/>
    </source>
</evidence>
<evidence type="ECO:0000256" key="9">
    <source>
        <dbReference type="RuleBase" id="RU003500"/>
    </source>
</evidence>
<keyword evidence="6 9" id="KW-0879">Wnt signaling pathway</keyword>
<dbReference type="InterPro" id="IPR043158">
    <property type="entry name" value="Wnt_C"/>
</dbReference>
<dbReference type="SMART" id="SM00097">
    <property type="entry name" value="WNT1"/>
    <property type="match status" value="1"/>
</dbReference>
<dbReference type="PANTHER" id="PTHR12027:SF86">
    <property type="entry name" value="PROTEIN WNT-2"/>
    <property type="match status" value="1"/>
</dbReference>
<dbReference type="InterPro" id="IPR005817">
    <property type="entry name" value="Wnt"/>
</dbReference>
<organism evidence="10 11">
    <name type="scientific">Dissostichus mawsoni</name>
    <name type="common">Antarctic cod</name>
    <dbReference type="NCBI Taxonomy" id="36200"/>
    <lineage>
        <taxon>Eukaryota</taxon>
        <taxon>Metazoa</taxon>
        <taxon>Chordata</taxon>
        <taxon>Craniata</taxon>
        <taxon>Vertebrata</taxon>
        <taxon>Euteleostomi</taxon>
        <taxon>Actinopterygii</taxon>
        <taxon>Neopterygii</taxon>
        <taxon>Teleostei</taxon>
        <taxon>Neoteleostei</taxon>
        <taxon>Acanthomorphata</taxon>
        <taxon>Eupercaria</taxon>
        <taxon>Perciformes</taxon>
        <taxon>Notothenioidei</taxon>
        <taxon>Nototheniidae</taxon>
        <taxon>Dissostichus</taxon>
    </lineage>
</organism>
<dbReference type="GO" id="GO:0048513">
    <property type="term" value="P:animal organ development"/>
    <property type="evidence" value="ECO:0007669"/>
    <property type="project" value="UniProtKB-ARBA"/>
</dbReference>
<dbReference type="Pfam" id="PF00110">
    <property type="entry name" value="wnt"/>
    <property type="match status" value="2"/>
</dbReference>
<proteinExistence type="inferred from homology"/>
<protein>
    <recommendedName>
        <fullName evidence="9">Protein Wnt</fullName>
    </recommendedName>
</protein>
<keyword evidence="8" id="KW-0449">Lipoprotein</keyword>
<evidence type="ECO:0000256" key="7">
    <source>
        <dbReference type="ARBA" id="ARBA00023157"/>
    </source>
</evidence>
<evidence type="ECO:0000256" key="5">
    <source>
        <dbReference type="ARBA" id="ARBA00022530"/>
    </source>
</evidence>
<dbReference type="GO" id="GO:0005109">
    <property type="term" value="F:frizzled binding"/>
    <property type="evidence" value="ECO:0007669"/>
    <property type="project" value="TreeGrafter"/>
</dbReference>
<dbReference type="EMBL" id="JAAKFY010000007">
    <property type="protein sequence ID" value="KAF3855249.1"/>
    <property type="molecule type" value="Genomic_DNA"/>
</dbReference>
<gene>
    <name evidence="10" type="ORF">F7725_023304</name>
</gene>
<dbReference type="GO" id="GO:0045165">
    <property type="term" value="P:cell fate commitment"/>
    <property type="evidence" value="ECO:0007669"/>
    <property type="project" value="TreeGrafter"/>
</dbReference>
<dbReference type="OrthoDB" id="5945655at2759"/>
<evidence type="ECO:0000256" key="4">
    <source>
        <dbReference type="ARBA" id="ARBA00022525"/>
    </source>
</evidence>
<dbReference type="PRINTS" id="PR01349">
    <property type="entry name" value="WNTPROTEIN"/>
</dbReference>
<accession>A0A7J5Z2H0</accession>
<dbReference type="PANTHER" id="PTHR12027">
    <property type="entry name" value="WNT RELATED"/>
    <property type="match status" value="1"/>
</dbReference>
<dbReference type="GO" id="GO:0060070">
    <property type="term" value="P:canonical Wnt signaling pathway"/>
    <property type="evidence" value="ECO:0007669"/>
    <property type="project" value="TreeGrafter"/>
</dbReference>
<dbReference type="Proteomes" id="UP000518266">
    <property type="component" value="Unassembled WGS sequence"/>
</dbReference>
<keyword evidence="4" id="KW-0964">Secreted</keyword>
<comment type="subcellular location">
    <subcellularLocation>
        <location evidence="1 9">Secreted</location>
        <location evidence="1 9">Extracellular space</location>
        <location evidence="1 9">Extracellular matrix</location>
    </subcellularLocation>
</comment>
<dbReference type="Gene3D" id="3.30.2460.20">
    <property type="match status" value="1"/>
</dbReference>
<evidence type="ECO:0000313" key="10">
    <source>
        <dbReference type="EMBL" id="KAF3855249.1"/>
    </source>
</evidence>
<evidence type="ECO:0000256" key="3">
    <source>
        <dbReference type="ARBA" id="ARBA00022473"/>
    </source>
</evidence>
<evidence type="ECO:0000256" key="2">
    <source>
        <dbReference type="ARBA" id="ARBA00005683"/>
    </source>
</evidence>
<sequence length="257" mass="28699">MLADGRGRCVLVVHESVDLYMGTLGSQVMCDNIPLVNRQRQLCRQNPRVMQAIGAGMKDWISECQHQFRNHRWNCTATAREQLFGRLLLRSSREVAFMYAISSAGVVYTLARACSQGDLDSCSCDPTKTGSSRDARGSFDWGGAATMWSMPCASARASVRTCWLAMADFRLTGDHLKKRYRGAVQVNVNQDGTGFTHTHTHFKRPSKNDLVLCCGSGYDTSRVSRTTQCECKFHWCCAVICRDCEETIDLNTCKGHT</sequence>
<evidence type="ECO:0000256" key="6">
    <source>
        <dbReference type="ARBA" id="ARBA00022687"/>
    </source>
</evidence>
<dbReference type="GO" id="GO:0030182">
    <property type="term" value="P:neuron differentiation"/>
    <property type="evidence" value="ECO:0007669"/>
    <property type="project" value="TreeGrafter"/>
</dbReference>
<dbReference type="AlphaFoldDB" id="A0A7J5Z2H0"/>